<accession>A0ABD5PI27</accession>
<dbReference type="SUPFAM" id="SSF53448">
    <property type="entry name" value="Nucleotide-diphospho-sugar transferases"/>
    <property type="match status" value="1"/>
</dbReference>
<gene>
    <name evidence="2" type="ORF">ACFO0N_19350</name>
</gene>
<dbReference type="Pfam" id="PF00535">
    <property type="entry name" value="Glycos_transf_2"/>
    <property type="match status" value="1"/>
</dbReference>
<organism evidence="2 3">
    <name type="scientific">Halobium salinum</name>
    <dbReference type="NCBI Taxonomy" id="1364940"/>
    <lineage>
        <taxon>Archaea</taxon>
        <taxon>Methanobacteriati</taxon>
        <taxon>Methanobacteriota</taxon>
        <taxon>Stenosarchaea group</taxon>
        <taxon>Halobacteria</taxon>
        <taxon>Halobacteriales</taxon>
        <taxon>Haloferacaceae</taxon>
        <taxon>Halobium</taxon>
    </lineage>
</organism>
<evidence type="ECO:0000259" key="1">
    <source>
        <dbReference type="Pfam" id="PF00535"/>
    </source>
</evidence>
<dbReference type="EMBL" id="JBHSDS010000010">
    <property type="protein sequence ID" value="MFC4360111.1"/>
    <property type="molecule type" value="Genomic_DNA"/>
</dbReference>
<dbReference type="PANTHER" id="PTHR43685:SF11">
    <property type="entry name" value="GLYCOSYLTRANSFERASE TAGX-RELATED"/>
    <property type="match status" value="1"/>
</dbReference>
<dbReference type="InterPro" id="IPR001173">
    <property type="entry name" value="Glyco_trans_2-like"/>
</dbReference>
<evidence type="ECO:0000313" key="2">
    <source>
        <dbReference type="EMBL" id="MFC4360111.1"/>
    </source>
</evidence>
<protein>
    <submittedName>
        <fullName evidence="2">Glycosyltransferase family 2 protein</fullName>
    </submittedName>
</protein>
<name>A0ABD5PI27_9EURY</name>
<evidence type="ECO:0000313" key="3">
    <source>
        <dbReference type="Proteomes" id="UP001595921"/>
    </source>
</evidence>
<proteinExistence type="predicted"/>
<dbReference type="Proteomes" id="UP001595921">
    <property type="component" value="Unassembled WGS sequence"/>
</dbReference>
<dbReference type="Gene3D" id="3.90.550.10">
    <property type="entry name" value="Spore Coat Polysaccharide Biosynthesis Protein SpsA, Chain A"/>
    <property type="match status" value="1"/>
</dbReference>
<dbReference type="RefSeq" id="WP_267623194.1">
    <property type="nucleotide sequence ID" value="NZ_JAODIW010000008.1"/>
</dbReference>
<dbReference type="InterPro" id="IPR050834">
    <property type="entry name" value="Glycosyltransf_2"/>
</dbReference>
<reference evidence="2 3" key="1">
    <citation type="journal article" date="2019" name="Int. J. Syst. Evol. Microbiol.">
        <title>The Global Catalogue of Microorganisms (GCM) 10K type strain sequencing project: providing services to taxonomists for standard genome sequencing and annotation.</title>
        <authorList>
            <consortium name="The Broad Institute Genomics Platform"/>
            <consortium name="The Broad Institute Genome Sequencing Center for Infectious Disease"/>
            <person name="Wu L."/>
            <person name="Ma J."/>
        </authorList>
    </citation>
    <scope>NUCLEOTIDE SEQUENCE [LARGE SCALE GENOMIC DNA]</scope>
    <source>
        <strain evidence="2 3">CGMCC 1.12553</strain>
    </source>
</reference>
<dbReference type="PANTHER" id="PTHR43685">
    <property type="entry name" value="GLYCOSYLTRANSFERASE"/>
    <property type="match status" value="1"/>
</dbReference>
<feature type="domain" description="Glycosyltransferase 2-like" evidence="1">
    <location>
        <begin position="5"/>
        <end position="131"/>
    </location>
</feature>
<sequence length="319" mass="36368">MSLVSVLIPTYNRAGYIGGAIETALRQTYRDIEVVVVCDGSADGTGRVIEDYTNDDRVRVRYNDENRGISYSFNRAAEVADGEYYCILGDDDRWHPEKVQRQVERLSELDEEFGMLYTGGVVTDEDGRVIVRHRPKKRGDVYPEVLAAFDFEPHSSHMIKQRFYEAVGGFDVSLPRGVDWDMTIRLAKRCKIDYLPEVLVRRISHSSNVSEDPKQQLYGSLVWQKYRDEIVQHPNVARKFVAGWLREKARYDLQENRAWAASVCAAATAFGCDRSLVSAVYLGAALTGPTGFDATAAVRRELVDTRSRRLNRNHSWTEW</sequence>
<dbReference type="InterPro" id="IPR029044">
    <property type="entry name" value="Nucleotide-diphossugar_trans"/>
</dbReference>
<dbReference type="AlphaFoldDB" id="A0ABD5PI27"/>
<comment type="caution">
    <text evidence="2">The sequence shown here is derived from an EMBL/GenBank/DDBJ whole genome shotgun (WGS) entry which is preliminary data.</text>
</comment>
<keyword evidence="3" id="KW-1185">Reference proteome</keyword>